<feature type="domain" description="UspA" evidence="2">
    <location>
        <begin position="63"/>
        <end position="189"/>
    </location>
</feature>
<proteinExistence type="predicted"/>
<name>A0A4U5JF34_9EURY</name>
<dbReference type="Pfam" id="PF00582">
    <property type="entry name" value="Usp"/>
    <property type="match status" value="1"/>
</dbReference>
<gene>
    <name evidence="3" type="ORF">DM868_03135</name>
</gene>
<comment type="caution">
    <text evidence="3">The sequence shown here is derived from an EMBL/GenBank/DDBJ whole genome shotgun (WGS) entry which is preliminary data.</text>
</comment>
<feature type="region of interest" description="Disordered" evidence="1">
    <location>
        <begin position="1"/>
        <end position="42"/>
    </location>
</feature>
<reference evidence="3 4" key="1">
    <citation type="submission" date="2019-04" db="EMBL/GenBank/DDBJ databases">
        <title>Natronomonas sp. F20-122 a newhaloarchaeon isolated from a saline saltern of Isla Bacuta, Huelva, Spain.</title>
        <authorList>
            <person name="Duran-Viseras A."/>
            <person name="Sanchez-Porro C."/>
            <person name="Ventosa A."/>
        </authorList>
    </citation>
    <scope>NUCLEOTIDE SEQUENCE [LARGE SCALE GENOMIC DNA]</scope>
    <source>
        <strain evidence="3 4">F20-122</strain>
    </source>
</reference>
<dbReference type="AlphaFoldDB" id="A0A4U5JF34"/>
<evidence type="ECO:0000313" key="3">
    <source>
        <dbReference type="EMBL" id="TKR28090.1"/>
    </source>
</evidence>
<keyword evidence="4" id="KW-1185">Reference proteome</keyword>
<evidence type="ECO:0000259" key="2">
    <source>
        <dbReference type="Pfam" id="PF00582"/>
    </source>
</evidence>
<protein>
    <submittedName>
        <fullName evidence="3">Universal stress protein</fullName>
    </submittedName>
</protein>
<dbReference type="InterPro" id="IPR014729">
    <property type="entry name" value="Rossmann-like_a/b/a_fold"/>
</dbReference>
<dbReference type="EMBL" id="QKNX01000001">
    <property type="protein sequence ID" value="TKR28090.1"/>
    <property type="molecule type" value="Genomic_DNA"/>
</dbReference>
<dbReference type="Proteomes" id="UP000308037">
    <property type="component" value="Unassembled WGS sequence"/>
</dbReference>
<sequence length="191" mass="21095">MAGSPRVARGVHRTARRRGDPRGGGRGGRRLTPVESTLGSAFPPRRIRDKRYIRSSISAAVHILFPFRVAPSGEGALRYLVETYGDDPSVTVTAIHFTDRDPDPPADVATKEIESKSDKHAFEVETVVKRLSKETKASVRDGIIAETNARDSDLVVLGHELSSFFDRARGKRVEDRLLEECRVPVTIVPKP</sequence>
<dbReference type="InterPro" id="IPR006016">
    <property type="entry name" value="UspA"/>
</dbReference>
<accession>A0A4U5JF34</accession>
<dbReference type="Gene3D" id="3.40.50.620">
    <property type="entry name" value="HUPs"/>
    <property type="match status" value="1"/>
</dbReference>
<organism evidence="3 4">
    <name type="scientific">Natronomonas salsuginis</name>
    <dbReference type="NCBI Taxonomy" id="2217661"/>
    <lineage>
        <taxon>Archaea</taxon>
        <taxon>Methanobacteriati</taxon>
        <taxon>Methanobacteriota</taxon>
        <taxon>Stenosarchaea group</taxon>
        <taxon>Halobacteria</taxon>
        <taxon>Halobacteriales</taxon>
        <taxon>Natronomonadaceae</taxon>
        <taxon>Natronomonas</taxon>
    </lineage>
</organism>
<evidence type="ECO:0000256" key="1">
    <source>
        <dbReference type="SAM" id="MobiDB-lite"/>
    </source>
</evidence>
<evidence type="ECO:0000313" key="4">
    <source>
        <dbReference type="Proteomes" id="UP000308037"/>
    </source>
</evidence>
<dbReference type="SUPFAM" id="SSF52402">
    <property type="entry name" value="Adenine nucleotide alpha hydrolases-like"/>
    <property type="match status" value="1"/>
</dbReference>